<dbReference type="InterPro" id="IPR004352">
    <property type="entry name" value="GH114_TIM-barrel"/>
</dbReference>
<accession>A0A5R8KER6</accession>
<evidence type="ECO:0000313" key="4">
    <source>
        <dbReference type="Proteomes" id="UP000306196"/>
    </source>
</evidence>
<dbReference type="Pfam" id="PF03537">
    <property type="entry name" value="Glyco_hydro_114"/>
    <property type="match status" value="1"/>
</dbReference>
<dbReference type="PANTHER" id="PTHR35882">
    <property type="entry name" value="PELA"/>
    <property type="match status" value="1"/>
</dbReference>
<evidence type="ECO:0000256" key="1">
    <source>
        <dbReference type="SAM" id="SignalP"/>
    </source>
</evidence>
<dbReference type="EMBL" id="VAUV01000007">
    <property type="protein sequence ID" value="TLD70784.1"/>
    <property type="molecule type" value="Genomic_DNA"/>
</dbReference>
<dbReference type="InterPro" id="IPR016063">
    <property type="entry name" value="TM1410_Glycdase"/>
</dbReference>
<dbReference type="Gene3D" id="3.20.20.70">
    <property type="entry name" value="Aldolase class I"/>
    <property type="match status" value="1"/>
</dbReference>
<sequence>MTMAHRTISTTALALLLVLAQSSQADQPTFAPRSFAYVLQADQLNKNRAEATQQLATSDRDLIVMDQAYSSTANGDWTTEEIATIRSGKPDRRVVAYLSIGEAEDYRPYWQKHWDADKDGRPDPTAPSFLNIENPDWKGNYRVRYWQPEWQKIILPIIDRIVAQGFDGIYLDIVDAYEFYEYDAPKKAWLDHRPNPETGNTYRQDMIAWISAIADRSRTRKKDFLVIPQNAASLLEDKNYRELISGIAIEDLFVEDATLRTEKESRYIISFLEKLKPHNKPILVVDYPQSEAIHASAFELAEKNGFVLLLTDRPLTTLGQSK</sequence>
<reference evidence="3 4" key="1">
    <citation type="submission" date="2019-05" db="EMBL/GenBank/DDBJ databases">
        <title>Verrucobacter flavum gen. nov., sp. nov. a new member of the family Verrucomicrobiaceae.</title>
        <authorList>
            <person name="Szuroczki S."/>
            <person name="Abbaszade G."/>
            <person name="Szabo A."/>
            <person name="Felfoldi T."/>
            <person name="Schumann P."/>
            <person name="Boka K."/>
            <person name="Keki Z."/>
            <person name="Toumi M."/>
            <person name="Toth E."/>
        </authorList>
    </citation>
    <scope>NUCLEOTIDE SEQUENCE [LARGE SCALE GENOMIC DNA]</scope>
    <source>
        <strain evidence="3 4">MG-N-17</strain>
    </source>
</reference>
<name>A0A5R8KER6_9BACT</name>
<keyword evidence="1" id="KW-0732">Signal</keyword>
<evidence type="ECO:0000313" key="3">
    <source>
        <dbReference type="EMBL" id="TLD70784.1"/>
    </source>
</evidence>
<dbReference type="Proteomes" id="UP000306196">
    <property type="component" value="Unassembled WGS sequence"/>
</dbReference>
<evidence type="ECO:0000259" key="2">
    <source>
        <dbReference type="Pfam" id="PF03537"/>
    </source>
</evidence>
<dbReference type="InterPro" id="IPR013785">
    <property type="entry name" value="Aldolase_TIM"/>
</dbReference>
<dbReference type="OrthoDB" id="30037at2"/>
<dbReference type="AlphaFoldDB" id="A0A5R8KER6"/>
<organism evidence="3 4">
    <name type="scientific">Phragmitibacter flavus</name>
    <dbReference type="NCBI Taxonomy" id="2576071"/>
    <lineage>
        <taxon>Bacteria</taxon>
        <taxon>Pseudomonadati</taxon>
        <taxon>Verrucomicrobiota</taxon>
        <taxon>Verrucomicrobiia</taxon>
        <taxon>Verrucomicrobiales</taxon>
        <taxon>Verrucomicrobiaceae</taxon>
        <taxon>Phragmitibacter</taxon>
    </lineage>
</organism>
<dbReference type="InterPro" id="IPR017853">
    <property type="entry name" value="GH"/>
</dbReference>
<feature type="signal peptide" evidence="1">
    <location>
        <begin position="1"/>
        <end position="25"/>
    </location>
</feature>
<dbReference type="NCBIfam" id="TIGR01370">
    <property type="entry name" value="MJ1477/TM1410 family putative glycoside hydrolase"/>
    <property type="match status" value="1"/>
</dbReference>
<comment type="caution">
    <text evidence="3">The sequence shown here is derived from an EMBL/GenBank/DDBJ whole genome shotgun (WGS) entry which is preliminary data.</text>
</comment>
<protein>
    <recommendedName>
        <fullName evidence="2">Glycoside-hydrolase family GH114 TIM-barrel domain-containing protein</fullName>
    </recommendedName>
</protein>
<keyword evidence="4" id="KW-1185">Reference proteome</keyword>
<proteinExistence type="predicted"/>
<gene>
    <name evidence="3" type="ORF">FEM03_10775</name>
</gene>
<dbReference type="SUPFAM" id="SSF51445">
    <property type="entry name" value="(Trans)glycosidases"/>
    <property type="match status" value="1"/>
</dbReference>
<feature type="chain" id="PRO_5024397480" description="Glycoside-hydrolase family GH114 TIM-barrel domain-containing protein" evidence="1">
    <location>
        <begin position="26"/>
        <end position="322"/>
    </location>
</feature>
<dbReference type="PANTHER" id="PTHR35882:SF2">
    <property type="entry name" value="PELA"/>
    <property type="match status" value="1"/>
</dbReference>
<feature type="domain" description="Glycoside-hydrolase family GH114 TIM-barrel" evidence="2">
    <location>
        <begin position="71"/>
        <end position="315"/>
    </location>
</feature>